<dbReference type="EMBL" id="AMQM01005099">
    <property type="status" value="NOT_ANNOTATED_CDS"/>
    <property type="molecule type" value="Genomic_DNA"/>
</dbReference>
<proteinExistence type="inferred from homology"/>
<dbReference type="EMBL" id="KB096785">
    <property type="protein sequence ID" value="ESO01403.1"/>
    <property type="molecule type" value="Genomic_DNA"/>
</dbReference>
<comment type="similarity">
    <text evidence="3 9">Belongs to the riboflavin transporter family.</text>
</comment>
<dbReference type="GO" id="GO:0032218">
    <property type="term" value="P:riboflavin transport"/>
    <property type="evidence" value="ECO:0000318"/>
    <property type="project" value="GO_Central"/>
</dbReference>
<dbReference type="AlphaFoldDB" id="T1FTU1"/>
<feature type="compositionally biased region" description="Polar residues" evidence="10">
    <location>
        <begin position="315"/>
        <end position="325"/>
    </location>
</feature>
<keyword evidence="6 9" id="KW-0812">Transmembrane</keyword>
<protein>
    <recommendedName>
        <fullName evidence="9">Riboflavin transporter</fullName>
    </recommendedName>
</protein>
<dbReference type="GeneID" id="20212238"/>
<evidence type="ECO:0000256" key="1">
    <source>
        <dbReference type="ARBA" id="ARBA00000215"/>
    </source>
</evidence>
<feature type="transmembrane region" description="Helical" evidence="9">
    <location>
        <begin position="92"/>
        <end position="113"/>
    </location>
</feature>
<keyword evidence="4 9" id="KW-0813">Transport</keyword>
<dbReference type="InterPro" id="IPR009357">
    <property type="entry name" value="Riboflavin_transptr"/>
</dbReference>
<keyword evidence="7 9" id="KW-1133">Transmembrane helix</keyword>
<dbReference type="OMA" id="CTWIGTN"/>
<evidence type="ECO:0000256" key="3">
    <source>
        <dbReference type="ARBA" id="ARBA00006366"/>
    </source>
</evidence>
<feature type="transmembrane region" description="Helical" evidence="9">
    <location>
        <begin position="51"/>
        <end position="72"/>
    </location>
</feature>
<evidence type="ECO:0000256" key="6">
    <source>
        <dbReference type="ARBA" id="ARBA00022692"/>
    </source>
</evidence>
<comment type="subcellular location">
    <subcellularLocation>
        <location evidence="2 9">Cell membrane</location>
        <topology evidence="2 9">Multi-pass membrane protein</topology>
    </subcellularLocation>
</comment>
<reference evidence="12" key="3">
    <citation type="submission" date="2015-06" db="UniProtKB">
        <authorList>
            <consortium name="EnsemblMetazoa"/>
        </authorList>
    </citation>
    <scope>IDENTIFICATION</scope>
</reference>
<dbReference type="GO" id="GO:0005886">
    <property type="term" value="C:plasma membrane"/>
    <property type="evidence" value="ECO:0000318"/>
    <property type="project" value="GO_Central"/>
</dbReference>
<feature type="compositionally biased region" description="Basic and acidic residues" evidence="10">
    <location>
        <begin position="270"/>
        <end position="282"/>
    </location>
</feature>
<feature type="transmembrane region" description="Helical" evidence="9">
    <location>
        <begin position="156"/>
        <end position="175"/>
    </location>
</feature>
<evidence type="ECO:0000256" key="10">
    <source>
        <dbReference type="SAM" id="MobiDB-lite"/>
    </source>
</evidence>
<reference evidence="13" key="1">
    <citation type="submission" date="2012-12" db="EMBL/GenBank/DDBJ databases">
        <authorList>
            <person name="Hellsten U."/>
            <person name="Grimwood J."/>
            <person name="Chapman J.A."/>
            <person name="Shapiro H."/>
            <person name="Aerts A."/>
            <person name="Otillar R.P."/>
            <person name="Terry A.Y."/>
            <person name="Boore J.L."/>
            <person name="Simakov O."/>
            <person name="Marletaz F."/>
            <person name="Cho S.-J."/>
            <person name="Edsinger-Gonzales E."/>
            <person name="Havlak P."/>
            <person name="Kuo D.-H."/>
            <person name="Larsson T."/>
            <person name="Lv J."/>
            <person name="Arendt D."/>
            <person name="Savage R."/>
            <person name="Osoegawa K."/>
            <person name="de Jong P."/>
            <person name="Lindberg D.R."/>
            <person name="Seaver E.C."/>
            <person name="Weisblat D.A."/>
            <person name="Putnam N.H."/>
            <person name="Grigoriev I.V."/>
            <person name="Rokhsar D.S."/>
        </authorList>
    </citation>
    <scope>NUCLEOTIDE SEQUENCE</scope>
</reference>
<keyword evidence="5 9" id="KW-1003">Cell membrane</keyword>
<dbReference type="Proteomes" id="UP000015101">
    <property type="component" value="Unassembled WGS sequence"/>
</dbReference>
<name>T1FTU1_HELRO</name>
<dbReference type="PANTHER" id="PTHR12929:SF10">
    <property type="entry name" value="RIBOFLAVIN TRANSPORTER"/>
    <property type="match status" value="1"/>
</dbReference>
<evidence type="ECO:0000256" key="8">
    <source>
        <dbReference type="ARBA" id="ARBA00023136"/>
    </source>
</evidence>
<dbReference type="GO" id="GO:0032217">
    <property type="term" value="F:riboflavin transmembrane transporter activity"/>
    <property type="evidence" value="ECO:0000318"/>
    <property type="project" value="GO_Central"/>
</dbReference>
<dbReference type="eggNOG" id="KOG4255">
    <property type="taxonomic scope" value="Eukaryota"/>
</dbReference>
<feature type="transmembrane region" description="Helical" evidence="9">
    <location>
        <begin position="9"/>
        <end position="31"/>
    </location>
</feature>
<accession>T1FTU1</accession>
<keyword evidence="8 9" id="KW-0472">Membrane</keyword>
<sequence length="522" mass="56464">MGCTTNHSVIVPVFALISMFSLSSWINVVGLWVELPIMVQKLPERWNLPSYMTLVIQCCNIAPAIYTLAGKIKCRKKQNSSNSGCSDAKRDVALPMIIILISISSALLNSFFWDRTAYIGRAERSVALMFFLSLSSVASCLSALVYLPYMARYPSVYLSAFYFGQGLSGLLPGLIGLGQGLGGNPTCANVTVWNSSCLNATFSNCSSEDVKYLLKPVYPQPKFSVQIFLILISLLLVVSFLAFYLLNFSRLNQYQLRKNASSDNVATVSGDDKTNADVDRKNNGLVSNNHHRSSGDNKEVRAAAAADVEDESKLISPSPSSQYTLSASETNSNASTSAVVVKNLAEPQLSKSHLAFYLSSIVAINMATNGIIPATQSYTCLPYSNVVYTLTVRLSSVVGSLSSLSSMFIPKPSIKVFFFMILTALSVVVFHVVIAVLSPTPPLVNTVYGPILIVCTALIMTSLFSFAKVTAASRMHAYGGRRALKWCGAVTQLGSFLGAMLAFALINWTSIFTSISPCSAEH</sequence>
<feature type="transmembrane region" description="Helical" evidence="9">
    <location>
        <begin position="354"/>
        <end position="374"/>
    </location>
</feature>
<evidence type="ECO:0000256" key="7">
    <source>
        <dbReference type="ARBA" id="ARBA00022989"/>
    </source>
</evidence>
<feature type="transmembrane region" description="Helical" evidence="9">
    <location>
        <begin position="386"/>
        <end position="409"/>
    </location>
</feature>
<feature type="transmembrane region" description="Helical" evidence="9">
    <location>
        <begin position="449"/>
        <end position="471"/>
    </location>
</feature>
<dbReference type="Pfam" id="PF06237">
    <property type="entry name" value="SLC52_ribofla_tr"/>
    <property type="match status" value="1"/>
</dbReference>
<evidence type="ECO:0000256" key="5">
    <source>
        <dbReference type="ARBA" id="ARBA00022475"/>
    </source>
</evidence>
<comment type="catalytic activity">
    <reaction evidence="1 9">
        <text>riboflavin(in) = riboflavin(out)</text>
        <dbReference type="Rhea" id="RHEA:35015"/>
        <dbReference type="ChEBI" id="CHEBI:57986"/>
    </reaction>
</comment>
<dbReference type="InParanoid" id="T1FTU1"/>
<feature type="region of interest" description="Disordered" evidence="10">
    <location>
        <begin position="264"/>
        <end position="302"/>
    </location>
</feature>
<dbReference type="CTD" id="20212238"/>
<feature type="transmembrane region" description="Helical" evidence="9">
    <location>
        <begin position="223"/>
        <end position="248"/>
    </location>
</feature>
<evidence type="ECO:0000256" key="9">
    <source>
        <dbReference type="RuleBase" id="RU368035"/>
    </source>
</evidence>
<comment type="function">
    <text evidence="9">Plasma membrane transporter mediating the uptake by cells of the water soluble vitamin B2/riboflavin that plays a key role in biochemical oxidation-reduction reactions of the carbohydrate, lipid, and amino acid metabolism.</text>
</comment>
<organism evidence="12 13">
    <name type="scientific">Helobdella robusta</name>
    <name type="common">Californian leech</name>
    <dbReference type="NCBI Taxonomy" id="6412"/>
    <lineage>
        <taxon>Eukaryota</taxon>
        <taxon>Metazoa</taxon>
        <taxon>Spiralia</taxon>
        <taxon>Lophotrochozoa</taxon>
        <taxon>Annelida</taxon>
        <taxon>Clitellata</taxon>
        <taxon>Hirudinea</taxon>
        <taxon>Rhynchobdellida</taxon>
        <taxon>Glossiphoniidae</taxon>
        <taxon>Helobdella</taxon>
    </lineage>
</organism>
<feature type="transmembrane region" description="Helical" evidence="9">
    <location>
        <begin position="416"/>
        <end position="437"/>
    </location>
</feature>
<feature type="transmembrane region" description="Helical" evidence="9">
    <location>
        <begin position="125"/>
        <end position="149"/>
    </location>
</feature>
<dbReference type="HOGENOM" id="CLU_034789_1_0_1"/>
<gene>
    <name evidence="12" type="primary">20212238</name>
    <name evidence="11" type="ORF">HELRODRAFT_192329</name>
</gene>
<dbReference type="EnsemblMetazoa" id="HelroT192329">
    <property type="protein sequence ID" value="HelroP192329"/>
    <property type="gene ID" value="HelroG192329"/>
</dbReference>
<reference evidence="11 13" key="2">
    <citation type="journal article" date="2013" name="Nature">
        <title>Insights into bilaterian evolution from three spiralian genomes.</title>
        <authorList>
            <person name="Simakov O."/>
            <person name="Marletaz F."/>
            <person name="Cho S.J."/>
            <person name="Edsinger-Gonzales E."/>
            <person name="Havlak P."/>
            <person name="Hellsten U."/>
            <person name="Kuo D.H."/>
            <person name="Larsson T."/>
            <person name="Lv J."/>
            <person name="Arendt D."/>
            <person name="Savage R."/>
            <person name="Osoegawa K."/>
            <person name="de Jong P."/>
            <person name="Grimwood J."/>
            <person name="Chapman J.A."/>
            <person name="Shapiro H."/>
            <person name="Aerts A."/>
            <person name="Otillar R.P."/>
            <person name="Terry A.Y."/>
            <person name="Boore J.L."/>
            <person name="Grigoriev I.V."/>
            <person name="Lindberg D.R."/>
            <person name="Seaver E.C."/>
            <person name="Weisblat D.A."/>
            <person name="Putnam N.H."/>
            <person name="Rokhsar D.S."/>
        </authorList>
    </citation>
    <scope>NUCLEOTIDE SEQUENCE</scope>
</reference>
<dbReference type="OrthoDB" id="9995836at2759"/>
<dbReference type="RefSeq" id="XP_009020639.1">
    <property type="nucleotide sequence ID" value="XM_009022391.1"/>
</dbReference>
<dbReference type="STRING" id="6412.T1FTU1"/>
<feature type="region of interest" description="Disordered" evidence="10">
    <location>
        <begin position="308"/>
        <end position="327"/>
    </location>
</feature>
<evidence type="ECO:0000256" key="4">
    <source>
        <dbReference type="ARBA" id="ARBA00022448"/>
    </source>
</evidence>
<evidence type="ECO:0000313" key="11">
    <source>
        <dbReference type="EMBL" id="ESO01403.1"/>
    </source>
</evidence>
<keyword evidence="13" id="KW-1185">Reference proteome</keyword>
<evidence type="ECO:0000256" key="2">
    <source>
        <dbReference type="ARBA" id="ARBA00004651"/>
    </source>
</evidence>
<feature type="transmembrane region" description="Helical" evidence="9">
    <location>
        <begin position="483"/>
        <end position="506"/>
    </location>
</feature>
<evidence type="ECO:0000313" key="13">
    <source>
        <dbReference type="Proteomes" id="UP000015101"/>
    </source>
</evidence>
<evidence type="ECO:0000313" key="12">
    <source>
        <dbReference type="EnsemblMetazoa" id="HelroP192329"/>
    </source>
</evidence>
<dbReference type="KEGG" id="hro:HELRODRAFT_192329"/>
<dbReference type="PANTHER" id="PTHR12929">
    <property type="entry name" value="SOLUTE CARRIER FAMILY 52"/>
    <property type="match status" value="1"/>
</dbReference>